<dbReference type="EMBL" id="JAUJYN010000005">
    <property type="protein sequence ID" value="KAK1271622.1"/>
    <property type="molecule type" value="Genomic_DNA"/>
</dbReference>
<comment type="caution">
    <text evidence="1">The sequence shown here is derived from an EMBL/GenBank/DDBJ whole genome shotgun (WGS) entry which is preliminary data.</text>
</comment>
<protein>
    <submittedName>
        <fullName evidence="1">F-box protein</fullName>
    </submittedName>
</protein>
<sequence length="96" mass="10491">MSAWNAVIRGSKKWVMFPPEVVLPGVYPPGGGRGGPLSAFVRWGRLFLCRMGGGIWLSILRIQSGSRRIMLAASDIIVSICDCNTPITEEMTELVL</sequence>
<proteinExistence type="predicted"/>
<name>A0AAV9B5M0_ACOGR</name>
<gene>
    <name evidence="1" type="ORF">QJS04_geneDACA012950</name>
</gene>
<keyword evidence="2" id="KW-1185">Reference proteome</keyword>
<reference evidence="1" key="1">
    <citation type="journal article" date="2023" name="Nat. Commun.">
        <title>Diploid and tetraploid genomes of Acorus and the evolution of monocots.</title>
        <authorList>
            <person name="Ma L."/>
            <person name="Liu K.W."/>
            <person name="Li Z."/>
            <person name="Hsiao Y.Y."/>
            <person name="Qi Y."/>
            <person name="Fu T."/>
            <person name="Tang G.D."/>
            <person name="Zhang D."/>
            <person name="Sun W.H."/>
            <person name="Liu D.K."/>
            <person name="Li Y."/>
            <person name="Chen G.Z."/>
            <person name="Liu X.D."/>
            <person name="Liao X.Y."/>
            <person name="Jiang Y.T."/>
            <person name="Yu X."/>
            <person name="Hao Y."/>
            <person name="Huang J."/>
            <person name="Zhao X.W."/>
            <person name="Ke S."/>
            <person name="Chen Y.Y."/>
            <person name="Wu W.L."/>
            <person name="Hsu J.L."/>
            <person name="Lin Y.F."/>
            <person name="Huang M.D."/>
            <person name="Li C.Y."/>
            <person name="Huang L."/>
            <person name="Wang Z.W."/>
            <person name="Zhao X."/>
            <person name="Zhong W.Y."/>
            <person name="Peng D.H."/>
            <person name="Ahmad S."/>
            <person name="Lan S."/>
            <person name="Zhang J.S."/>
            <person name="Tsai W.C."/>
            <person name="Van de Peer Y."/>
            <person name="Liu Z.J."/>
        </authorList>
    </citation>
    <scope>NUCLEOTIDE SEQUENCE</scope>
    <source>
        <strain evidence="1">SCP</strain>
    </source>
</reference>
<organism evidence="1 2">
    <name type="scientific">Acorus gramineus</name>
    <name type="common">Dwarf sweet flag</name>
    <dbReference type="NCBI Taxonomy" id="55184"/>
    <lineage>
        <taxon>Eukaryota</taxon>
        <taxon>Viridiplantae</taxon>
        <taxon>Streptophyta</taxon>
        <taxon>Embryophyta</taxon>
        <taxon>Tracheophyta</taxon>
        <taxon>Spermatophyta</taxon>
        <taxon>Magnoliopsida</taxon>
        <taxon>Liliopsida</taxon>
        <taxon>Acoraceae</taxon>
        <taxon>Acorus</taxon>
    </lineage>
</organism>
<evidence type="ECO:0000313" key="2">
    <source>
        <dbReference type="Proteomes" id="UP001179952"/>
    </source>
</evidence>
<evidence type="ECO:0000313" key="1">
    <source>
        <dbReference type="EMBL" id="KAK1271622.1"/>
    </source>
</evidence>
<dbReference type="Proteomes" id="UP001179952">
    <property type="component" value="Unassembled WGS sequence"/>
</dbReference>
<dbReference type="AlphaFoldDB" id="A0AAV9B5M0"/>
<accession>A0AAV9B5M0</accession>
<reference evidence="1" key="2">
    <citation type="submission" date="2023-06" db="EMBL/GenBank/DDBJ databases">
        <authorList>
            <person name="Ma L."/>
            <person name="Liu K.-W."/>
            <person name="Li Z."/>
            <person name="Hsiao Y.-Y."/>
            <person name="Qi Y."/>
            <person name="Fu T."/>
            <person name="Tang G."/>
            <person name="Zhang D."/>
            <person name="Sun W.-H."/>
            <person name="Liu D.-K."/>
            <person name="Li Y."/>
            <person name="Chen G.-Z."/>
            <person name="Liu X.-D."/>
            <person name="Liao X.-Y."/>
            <person name="Jiang Y.-T."/>
            <person name="Yu X."/>
            <person name="Hao Y."/>
            <person name="Huang J."/>
            <person name="Zhao X.-W."/>
            <person name="Ke S."/>
            <person name="Chen Y.-Y."/>
            <person name="Wu W.-L."/>
            <person name="Hsu J.-L."/>
            <person name="Lin Y.-F."/>
            <person name="Huang M.-D."/>
            <person name="Li C.-Y."/>
            <person name="Huang L."/>
            <person name="Wang Z.-W."/>
            <person name="Zhao X."/>
            <person name="Zhong W.-Y."/>
            <person name="Peng D.-H."/>
            <person name="Ahmad S."/>
            <person name="Lan S."/>
            <person name="Zhang J.-S."/>
            <person name="Tsai W.-C."/>
            <person name="Van De Peer Y."/>
            <person name="Liu Z.-J."/>
        </authorList>
    </citation>
    <scope>NUCLEOTIDE SEQUENCE</scope>
    <source>
        <strain evidence="1">SCP</strain>
        <tissue evidence="1">Leaves</tissue>
    </source>
</reference>